<keyword evidence="1" id="KW-0808">Transferase</keyword>
<dbReference type="Proteomes" id="UP000053271">
    <property type="component" value="Unassembled WGS sequence"/>
</dbReference>
<reference evidence="3 4" key="1">
    <citation type="submission" date="2015-10" db="EMBL/GenBank/DDBJ databases">
        <title>Draft genome sequence of Streptomyces longwoodensis DSM 41677, type strain for the species Streptomyces longwoodensis.</title>
        <authorList>
            <person name="Ruckert C."/>
            <person name="Winkler A."/>
            <person name="Kalinowski J."/>
            <person name="Kampfer P."/>
            <person name="Glaeser S."/>
        </authorList>
    </citation>
    <scope>NUCLEOTIDE SEQUENCE [LARGE SCALE GENOMIC DNA]</scope>
    <source>
        <strain evidence="3 4">DSM 41677</strain>
    </source>
</reference>
<evidence type="ECO:0000313" key="3">
    <source>
        <dbReference type="EMBL" id="KUN33321.1"/>
    </source>
</evidence>
<protein>
    <submittedName>
        <fullName evidence="3">Regulator</fullName>
    </submittedName>
</protein>
<organism evidence="3 4">
    <name type="scientific">Streptomyces longwoodensis</name>
    <dbReference type="NCBI Taxonomy" id="68231"/>
    <lineage>
        <taxon>Bacteria</taxon>
        <taxon>Bacillati</taxon>
        <taxon>Actinomycetota</taxon>
        <taxon>Actinomycetes</taxon>
        <taxon>Kitasatosporales</taxon>
        <taxon>Streptomycetaceae</taxon>
        <taxon>Streptomyces</taxon>
    </lineage>
</organism>
<name>A0A101QP61_9ACTN</name>
<feature type="domain" description="Histidine kinase/HSP90-like ATPase" evidence="2">
    <location>
        <begin position="36"/>
        <end position="140"/>
    </location>
</feature>
<dbReference type="Pfam" id="PF13581">
    <property type="entry name" value="HATPase_c_2"/>
    <property type="match status" value="1"/>
</dbReference>
<dbReference type="InterPro" id="IPR036890">
    <property type="entry name" value="HATPase_C_sf"/>
</dbReference>
<dbReference type="PANTHER" id="PTHR35526:SF3">
    <property type="entry name" value="ANTI-SIGMA-F FACTOR RSBW"/>
    <property type="match status" value="1"/>
</dbReference>
<keyword evidence="1" id="KW-0723">Serine/threonine-protein kinase</keyword>
<dbReference type="AlphaFoldDB" id="A0A101QP61"/>
<evidence type="ECO:0000313" key="4">
    <source>
        <dbReference type="Proteomes" id="UP000053271"/>
    </source>
</evidence>
<comment type="caution">
    <text evidence="3">The sequence shown here is derived from an EMBL/GenBank/DDBJ whole genome shotgun (WGS) entry which is preliminary data.</text>
</comment>
<accession>A0A101QP61</accession>
<dbReference type="RefSeq" id="WP_067241735.1">
    <property type="nucleotide sequence ID" value="NZ_KQ948566.1"/>
</dbReference>
<dbReference type="CDD" id="cd16936">
    <property type="entry name" value="HATPase_RsbW-like"/>
    <property type="match status" value="1"/>
</dbReference>
<keyword evidence="4" id="KW-1185">Reference proteome</keyword>
<dbReference type="Gene3D" id="3.30.565.10">
    <property type="entry name" value="Histidine kinase-like ATPase, C-terminal domain"/>
    <property type="match status" value="1"/>
</dbReference>
<dbReference type="InterPro" id="IPR003594">
    <property type="entry name" value="HATPase_dom"/>
</dbReference>
<gene>
    <name evidence="3" type="ORF">AQJ30_34550</name>
</gene>
<keyword evidence="1" id="KW-0418">Kinase</keyword>
<evidence type="ECO:0000259" key="2">
    <source>
        <dbReference type="Pfam" id="PF13581"/>
    </source>
</evidence>
<proteinExistence type="predicted"/>
<dbReference type="PANTHER" id="PTHR35526">
    <property type="entry name" value="ANTI-SIGMA-F FACTOR RSBW-RELATED"/>
    <property type="match status" value="1"/>
</dbReference>
<dbReference type="EMBL" id="LMWS01000057">
    <property type="protein sequence ID" value="KUN33321.1"/>
    <property type="molecule type" value="Genomic_DNA"/>
</dbReference>
<sequence length="157" mass="16779">MEPLPVNEDTPDEQPLQTTVDLQGDGTGIARARHLAGQFLTQVQADHGLSVSQRAIDVTQLVVSELVTNVRKHAPGPALMHVRIIGDLVEIVVRDSAPVLPVARAADAGRVGQHGLEIVMMVAQDFEVQMEPAGKHITVRIALLDDPGGAVTGRRPQ</sequence>
<evidence type="ECO:0000256" key="1">
    <source>
        <dbReference type="ARBA" id="ARBA00022527"/>
    </source>
</evidence>
<dbReference type="GO" id="GO:0004674">
    <property type="term" value="F:protein serine/threonine kinase activity"/>
    <property type="evidence" value="ECO:0007669"/>
    <property type="project" value="UniProtKB-KW"/>
</dbReference>
<dbReference type="GeneID" id="91429701"/>
<dbReference type="InterPro" id="IPR050267">
    <property type="entry name" value="Anti-sigma-factor_SerPK"/>
</dbReference>
<dbReference type="SUPFAM" id="SSF55874">
    <property type="entry name" value="ATPase domain of HSP90 chaperone/DNA topoisomerase II/histidine kinase"/>
    <property type="match status" value="1"/>
</dbReference>